<comment type="caution">
    <text evidence="3">The sequence shown here is derived from an EMBL/GenBank/DDBJ whole genome shotgun (WGS) entry which is preliminary data.</text>
</comment>
<dbReference type="InterPro" id="IPR044929">
    <property type="entry name" value="DNA/RNA_non-sp_Endonuclease_sf"/>
</dbReference>
<dbReference type="GO" id="GO:0004519">
    <property type="term" value="F:endonuclease activity"/>
    <property type="evidence" value="ECO:0007669"/>
    <property type="project" value="UniProtKB-KW"/>
</dbReference>
<dbReference type="RefSeq" id="WP_003080950.1">
    <property type="nucleotide sequence ID" value="NZ_AEUW02000001.1"/>
</dbReference>
<organism evidence="3 4">
    <name type="scientific">Streptococcus macacae NCTC 11558</name>
    <dbReference type="NCBI Taxonomy" id="764298"/>
    <lineage>
        <taxon>Bacteria</taxon>
        <taxon>Bacillati</taxon>
        <taxon>Bacillota</taxon>
        <taxon>Bacilli</taxon>
        <taxon>Lactobacillales</taxon>
        <taxon>Streptococcaceae</taxon>
        <taxon>Streptococcus</taxon>
    </lineage>
</organism>
<dbReference type="Proteomes" id="UP000003573">
    <property type="component" value="Unassembled WGS sequence"/>
</dbReference>
<dbReference type="AlphaFoldDB" id="G5JWI4"/>
<keyword evidence="4" id="KW-1185">Reference proteome</keyword>
<gene>
    <name evidence="3" type="ORF">STRMA_0956</name>
</gene>
<dbReference type="InterPro" id="IPR001604">
    <property type="entry name" value="Endo_G_ENPP1-like_dom"/>
</dbReference>
<evidence type="ECO:0000259" key="2">
    <source>
        <dbReference type="SMART" id="SM00892"/>
    </source>
</evidence>
<keyword evidence="1" id="KW-0732">Signal</keyword>
<evidence type="ECO:0000313" key="4">
    <source>
        <dbReference type="Proteomes" id="UP000003573"/>
    </source>
</evidence>
<dbReference type="STRING" id="764298.STRMA_0956"/>
<dbReference type="GO" id="GO:0003676">
    <property type="term" value="F:nucleic acid binding"/>
    <property type="evidence" value="ECO:0007669"/>
    <property type="project" value="InterPro"/>
</dbReference>
<reference evidence="3 4" key="1">
    <citation type="journal article" date="2014" name="Int. J. Syst. Evol. Microbiol.">
        <title>Phylogenomics and the dynamic genome evolution of the genus Streptococcus.</title>
        <authorList>
            <consortium name="The Broad Institute Genome Sequencing Platform"/>
            <person name="Richards V.P."/>
            <person name="Palmer S.R."/>
            <person name="Pavinski Bitar P.D."/>
            <person name="Qin X."/>
            <person name="Weinstock G.M."/>
            <person name="Highlander S.K."/>
            <person name="Town C.D."/>
            <person name="Burne R.A."/>
            <person name="Stanhope M.J."/>
        </authorList>
    </citation>
    <scope>NUCLEOTIDE SEQUENCE [LARGE SCALE GENOMIC DNA]</scope>
    <source>
        <strain evidence="3 4">NCTC 11558</strain>
    </source>
</reference>
<dbReference type="Gene3D" id="3.40.570.10">
    <property type="entry name" value="Extracellular Endonuclease, subunit A"/>
    <property type="match status" value="1"/>
</dbReference>
<dbReference type="Pfam" id="PF01223">
    <property type="entry name" value="Endonuclease_NS"/>
    <property type="match status" value="1"/>
</dbReference>
<protein>
    <submittedName>
        <fullName evidence="3">DNA/RNA non-specific endonuclease-like protein</fullName>
    </submittedName>
</protein>
<sequence>MRKKNRQQQRFLVSIAALLVLAALSYFATNDKIADGNPTKQVAQFFTDKEKAGKRHSNAFSDNQDTPNKGLADSVLTENVKQILGNQLKWNGAGAYILNHNKTDLNAKVASIPYAVNETKIIQGRMVPTVANALLAKSTRQYRSRREMTNKETYWRPAGWHQLHGLAGTYNHAVDRGHLLAYSLVGGLKDFDASTSNPKNIATQTAWSNQAGSDSSTGQNYYETMIRKALDSNKRVRYRVTLIYDTNNILASGRQLEAKSSDKSLEFNVFIPNVQPGLTFDYTTGKVQKN</sequence>
<dbReference type="EMBL" id="AEUW02000001">
    <property type="protein sequence ID" value="EHJ52663.1"/>
    <property type="molecule type" value="Genomic_DNA"/>
</dbReference>
<feature type="domain" description="DNA/RNA non-specific endonuclease/pyrophosphatase/phosphodiesterase" evidence="2">
    <location>
        <begin position="113"/>
        <end position="289"/>
    </location>
</feature>
<evidence type="ECO:0000256" key="1">
    <source>
        <dbReference type="SAM" id="SignalP"/>
    </source>
</evidence>
<dbReference type="GO" id="GO:0016787">
    <property type="term" value="F:hydrolase activity"/>
    <property type="evidence" value="ECO:0007669"/>
    <property type="project" value="InterPro"/>
</dbReference>
<dbReference type="eggNOG" id="COG2169">
    <property type="taxonomic scope" value="Bacteria"/>
</dbReference>
<dbReference type="GO" id="GO:0046872">
    <property type="term" value="F:metal ion binding"/>
    <property type="evidence" value="ECO:0007669"/>
    <property type="project" value="InterPro"/>
</dbReference>
<evidence type="ECO:0000313" key="3">
    <source>
        <dbReference type="EMBL" id="EHJ52663.1"/>
    </source>
</evidence>
<feature type="signal peptide" evidence="1">
    <location>
        <begin position="1"/>
        <end position="28"/>
    </location>
</feature>
<accession>G5JWI4</accession>
<proteinExistence type="predicted"/>
<dbReference type="SMART" id="SM00892">
    <property type="entry name" value="Endonuclease_NS"/>
    <property type="match status" value="1"/>
</dbReference>
<dbReference type="OrthoDB" id="9783680at2"/>
<name>G5JWI4_9STRE</name>
<feature type="chain" id="PRO_5039272046" evidence="1">
    <location>
        <begin position="29"/>
        <end position="290"/>
    </location>
</feature>